<proteinExistence type="predicted"/>
<feature type="transmembrane region" description="Helical" evidence="1">
    <location>
        <begin position="122"/>
        <end position="140"/>
    </location>
</feature>
<accession>A0A928V2K7</accession>
<feature type="transmembrane region" description="Helical" evidence="1">
    <location>
        <begin position="97"/>
        <end position="115"/>
    </location>
</feature>
<keyword evidence="1" id="KW-0472">Membrane</keyword>
<feature type="transmembrane region" description="Helical" evidence="1">
    <location>
        <begin position="146"/>
        <end position="169"/>
    </location>
</feature>
<feature type="transmembrane region" description="Helical" evidence="1">
    <location>
        <begin position="296"/>
        <end position="313"/>
    </location>
</feature>
<dbReference type="EMBL" id="PRDL01000001">
    <property type="protein sequence ID" value="MBE8716015.1"/>
    <property type="molecule type" value="Genomic_DNA"/>
</dbReference>
<name>A0A928V2K7_9GAMM</name>
<keyword evidence="1" id="KW-0812">Transmembrane</keyword>
<feature type="transmembrane region" description="Helical" evidence="1">
    <location>
        <begin position="181"/>
        <end position="202"/>
    </location>
</feature>
<dbReference type="AlphaFoldDB" id="A0A928V2K7"/>
<organism evidence="2 3">
    <name type="scientific">Cellvibrio polysaccharolyticus</name>
    <dbReference type="NCBI Taxonomy" id="2082724"/>
    <lineage>
        <taxon>Bacteria</taxon>
        <taxon>Pseudomonadati</taxon>
        <taxon>Pseudomonadota</taxon>
        <taxon>Gammaproteobacteria</taxon>
        <taxon>Cellvibrionales</taxon>
        <taxon>Cellvibrionaceae</taxon>
        <taxon>Cellvibrio</taxon>
    </lineage>
</organism>
<evidence type="ECO:0000313" key="3">
    <source>
        <dbReference type="Proteomes" id="UP000652567"/>
    </source>
</evidence>
<sequence length="466" mass="53033">MEYKPGKHNAMEWIIVGMIAVLLFNILQSYLGVSVWRQDSMYYVSSYDDKLATEGRWINHLFFRYLQQIPAGLAILLSYFSVIYFSFQIAFRISSNAYLALAFGMLCALTPVLPVQLEWPETLLIGFLMLLAAPFLSTIMPHFVFFPVMAVLFFGTFSAFFFLMPLLFLKNLTFRKGCEIIAIWIASFVFAYLFTNFIVWLMTGHGVQIAEWRNPSPVNSIDSLLGNIDRVSASAAGNFREATSFLREEILIALAVLGVTTAIFKKQSVVFLVGLICGLAVYVTVIPVGIYVQSRTLLALYIAFLAALLLRDYQKRRSVLIVMVVVFVLSVRMATASYETVSWYKTMTNILVSHLSSSIDYAPEEVDRVFIMVEASESAHVFHRIEKNIALKNRFSEGFSHPQYWVPALKNMGYKHFRVCADLTGWDCEQAMEVYEQRRSLQRDAGIFISARLNSQDLVIMLNPQD</sequence>
<keyword evidence="3" id="KW-1185">Reference proteome</keyword>
<feature type="transmembrane region" description="Helical" evidence="1">
    <location>
        <begin position="71"/>
        <end position="91"/>
    </location>
</feature>
<gene>
    <name evidence="2" type="ORF">C4F51_02290</name>
</gene>
<evidence type="ECO:0000313" key="2">
    <source>
        <dbReference type="EMBL" id="MBE8716015.1"/>
    </source>
</evidence>
<comment type="caution">
    <text evidence="2">The sequence shown here is derived from an EMBL/GenBank/DDBJ whole genome shotgun (WGS) entry which is preliminary data.</text>
</comment>
<feature type="transmembrane region" description="Helical" evidence="1">
    <location>
        <begin position="13"/>
        <end position="33"/>
    </location>
</feature>
<dbReference type="Proteomes" id="UP000652567">
    <property type="component" value="Unassembled WGS sequence"/>
</dbReference>
<protein>
    <submittedName>
        <fullName evidence="2">Uncharacterized protein</fullName>
    </submittedName>
</protein>
<feature type="transmembrane region" description="Helical" evidence="1">
    <location>
        <begin position="269"/>
        <end position="290"/>
    </location>
</feature>
<feature type="transmembrane region" description="Helical" evidence="1">
    <location>
        <begin position="320"/>
        <end position="338"/>
    </location>
</feature>
<evidence type="ECO:0000256" key="1">
    <source>
        <dbReference type="SAM" id="Phobius"/>
    </source>
</evidence>
<keyword evidence="1" id="KW-1133">Transmembrane helix</keyword>
<reference evidence="2" key="1">
    <citation type="submission" date="2018-07" db="EMBL/GenBank/DDBJ databases">
        <title>Genome assembly of strain Ka43.</title>
        <authorList>
            <person name="Kukolya J."/>
            <person name="Nagy I."/>
            <person name="Horvath B."/>
            <person name="Toth A."/>
        </authorList>
    </citation>
    <scope>NUCLEOTIDE SEQUENCE</scope>
    <source>
        <strain evidence="2">KB43</strain>
    </source>
</reference>